<gene>
    <name evidence="8 9" type="primary">bioD</name>
    <name evidence="9" type="ordered locus">THI_2352</name>
    <name evidence="10" type="ORF">THICB1_120138</name>
</gene>
<dbReference type="EMBL" id="CTRI01000004">
    <property type="protein sequence ID" value="CQR29693.1"/>
    <property type="molecule type" value="Genomic_DNA"/>
</dbReference>
<feature type="binding site" evidence="8">
    <location>
        <position position="121"/>
    </location>
    <ligand>
        <name>Mg(2+)</name>
        <dbReference type="ChEBI" id="CHEBI:18420"/>
    </ligand>
</feature>
<dbReference type="PANTHER" id="PTHR43210">
    <property type="entry name" value="DETHIOBIOTIN SYNTHETASE"/>
    <property type="match status" value="1"/>
</dbReference>
<evidence type="ECO:0000256" key="3">
    <source>
        <dbReference type="ARBA" id="ARBA00022723"/>
    </source>
</evidence>
<keyword evidence="7 8" id="KW-0460">Magnesium</keyword>
<dbReference type="UniPathway" id="UPA00078">
    <property type="reaction ID" value="UER00161"/>
</dbReference>
<dbReference type="Gene3D" id="3.40.50.300">
    <property type="entry name" value="P-loop containing nucleotide triphosphate hydrolases"/>
    <property type="match status" value="1"/>
</dbReference>
<comment type="subcellular location">
    <subcellularLocation>
        <location evidence="8">Cytoplasm</location>
    </subcellularLocation>
</comment>
<dbReference type="AlphaFoldDB" id="D6CUM0"/>
<name>D6CUM0_THIA3</name>
<keyword evidence="5 8" id="KW-0093">Biotin biosynthesis</keyword>
<dbReference type="Proteomes" id="UP000078599">
    <property type="component" value="Unassembled WGS sequence"/>
</dbReference>
<evidence type="ECO:0000256" key="7">
    <source>
        <dbReference type="ARBA" id="ARBA00022842"/>
    </source>
</evidence>
<evidence type="ECO:0000313" key="10">
    <source>
        <dbReference type="EMBL" id="CQR29693.1"/>
    </source>
</evidence>
<reference evidence="9" key="2">
    <citation type="submission" date="2010-07" db="EMBL/GenBank/DDBJ databases">
        <authorList>
            <person name="Genoscope - CEA"/>
        </authorList>
    </citation>
    <scope>NUCLEOTIDE SEQUENCE</scope>
    <source>
        <strain evidence="9">3As</strain>
    </source>
</reference>
<dbReference type="RefSeq" id="WP_013106285.1">
    <property type="nucleotide sequence ID" value="NC_014145.1"/>
</dbReference>
<dbReference type="Pfam" id="PF13500">
    <property type="entry name" value="AAA_26"/>
    <property type="match status" value="1"/>
</dbReference>
<dbReference type="GO" id="GO:0005524">
    <property type="term" value="F:ATP binding"/>
    <property type="evidence" value="ECO:0007669"/>
    <property type="project" value="UniProtKB-UniRule"/>
</dbReference>
<feature type="binding site" evidence="8">
    <location>
        <position position="22"/>
    </location>
    <ligand>
        <name>Mg(2+)</name>
        <dbReference type="ChEBI" id="CHEBI:18420"/>
    </ligand>
</feature>
<comment type="function">
    <text evidence="8">Catalyzes a mechanistically unusual reaction, the ATP-dependent insertion of CO2 between the N7 and N8 nitrogen atoms of 7,8-diaminopelargonic acid (DAPA, also called 7,8-diammoniononanoate) to form a ureido ring.</text>
</comment>
<feature type="binding site" evidence="8">
    <location>
        <position position="60"/>
    </location>
    <ligand>
        <name>Mg(2+)</name>
        <dbReference type="ChEBI" id="CHEBI:18420"/>
    </ligand>
</feature>
<dbReference type="GO" id="GO:0042803">
    <property type="term" value="F:protein homodimerization activity"/>
    <property type="evidence" value="ECO:0007669"/>
    <property type="project" value="UniProtKB-ARBA"/>
</dbReference>
<accession>D6CUM0</accession>
<dbReference type="SUPFAM" id="SSF52540">
    <property type="entry name" value="P-loop containing nucleoside triphosphate hydrolases"/>
    <property type="match status" value="1"/>
</dbReference>
<dbReference type="InterPro" id="IPR004472">
    <property type="entry name" value="DTB_synth_BioD"/>
</dbReference>
<evidence type="ECO:0000256" key="6">
    <source>
        <dbReference type="ARBA" id="ARBA00022840"/>
    </source>
</evidence>
<keyword evidence="1 8" id="KW-0963">Cytoplasm</keyword>
<protein>
    <recommendedName>
        <fullName evidence="8">ATP-dependent dethiobiotin synthetase BioD</fullName>
        <ecNumber evidence="8">6.3.3.3</ecNumber>
    </recommendedName>
    <alternativeName>
        <fullName evidence="8">DTB synthetase</fullName>
        <shortName evidence="8">DTBS</shortName>
    </alternativeName>
    <alternativeName>
        <fullName evidence="8">Dethiobiotin synthase</fullName>
    </alternativeName>
</protein>
<dbReference type="HAMAP" id="MF_00336">
    <property type="entry name" value="BioD"/>
    <property type="match status" value="1"/>
</dbReference>
<evidence type="ECO:0000313" key="9">
    <source>
        <dbReference type="EMBL" id="CAZ88989.1"/>
    </source>
</evidence>
<dbReference type="OrthoDB" id="9802097at2"/>
<comment type="subunit">
    <text evidence="8">Homodimer.</text>
</comment>
<evidence type="ECO:0000256" key="2">
    <source>
        <dbReference type="ARBA" id="ARBA00022598"/>
    </source>
</evidence>
<feature type="binding site" evidence="8">
    <location>
        <position position="60"/>
    </location>
    <ligand>
        <name>ATP</name>
        <dbReference type="ChEBI" id="CHEBI:30616"/>
    </ligand>
</feature>
<dbReference type="PANTHER" id="PTHR43210:SF5">
    <property type="entry name" value="DETHIOBIOTIN SYNTHETASE"/>
    <property type="match status" value="1"/>
</dbReference>
<dbReference type="PIRSF" id="PIRSF006755">
    <property type="entry name" value="DTB_synth"/>
    <property type="match status" value="1"/>
</dbReference>
<reference evidence="11" key="1">
    <citation type="journal article" date="2010" name="PLoS Genet.">
        <title>Structure, function, and evolution of the Thiomonas spp. genome.</title>
        <authorList>
            <person name="Arsene-Ploetze F."/>
            <person name="Koechler S."/>
            <person name="Marchal M."/>
            <person name="Coppee J.Y."/>
            <person name="Chandler M."/>
            <person name="Bonnefoy V."/>
            <person name="Brochier-Armanet C."/>
            <person name="Barakat M."/>
            <person name="Barbe V."/>
            <person name="Battaglia-Brunet F."/>
            <person name="Bruneel O."/>
            <person name="Bryan C.G."/>
            <person name="Cleiss-Arnold J."/>
            <person name="Cruveiller S."/>
            <person name="Erhardt M."/>
            <person name="Heinrich-Salmeron A."/>
            <person name="Hommais F."/>
            <person name="Joulian C."/>
            <person name="Krin E."/>
            <person name="Lieutaud A."/>
            <person name="Lievremont D."/>
            <person name="Michel C."/>
            <person name="Muller D."/>
            <person name="Ortet P."/>
            <person name="Proux C."/>
            <person name="Siguier P."/>
            <person name="Roche D."/>
            <person name="Rouy Z."/>
            <person name="Salvignol G."/>
            <person name="Slyemi D."/>
            <person name="Talla E."/>
            <person name="Weiss S."/>
            <person name="Weissenbach J."/>
            <person name="Medigue C."/>
            <person name="Bertin P.N."/>
        </authorList>
    </citation>
    <scope>NUCLEOTIDE SEQUENCE [LARGE SCALE GENOMIC DNA]</scope>
    <source>
        <strain evidence="11">DSM 22701 / CIP 110005 / 3As</strain>
    </source>
</reference>
<evidence type="ECO:0000256" key="8">
    <source>
        <dbReference type="HAMAP-Rule" id="MF_00336"/>
    </source>
</evidence>
<dbReference type="GO" id="GO:0004141">
    <property type="term" value="F:dethiobiotin synthase activity"/>
    <property type="evidence" value="ECO:0007669"/>
    <property type="project" value="UniProtKB-UniRule"/>
</dbReference>
<evidence type="ECO:0000313" key="11">
    <source>
        <dbReference type="Proteomes" id="UP000002372"/>
    </source>
</evidence>
<dbReference type="GO" id="GO:0000287">
    <property type="term" value="F:magnesium ion binding"/>
    <property type="evidence" value="ECO:0007669"/>
    <property type="project" value="UniProtKB-UniRule"/>
</dbReference>
<keyword evidence="6 8" id="KW-0067">ATP-binding</keyword>
<dbReference type="InterPro" id="IPR027417">
    <property type="entry name" value="P-loop_NTPase"/>
</dbReference>
<keyword evidence="3 8" id="KW-0479">Metal-binding</keyword>
<keyword evidence="2 8" id="KW-0436">Ligase</keyword>
<feature type="binding site" evidence="8">
    <location>
        <begin position="214"/>
        <end position="216"/>
    </location>
    <ligand>
        <name>ATP</name>
        <dbReference type="ChEBI" id="CHEBI:30616"/>
    </ligand>
</feature>
<proteinExistence type="inferred from homology"/>
<comment type="caution">
    <text evidence="8">Lacks conserved residue(s) required for the propagation of feature annotation.</text>
</comment>
<dbReference type="eggNOG" id="COG0132">
    <property type="taxonomic scope" value="Bacteria"/>
</dbReference>
<comment type="pathway">
    <text evidence="8">Cofactor biosynthesis; biotin biosynthesis; biotin from 7,8-diaminononanoate: step 1/2.</text>
</comment>
<feature type="active site" evidence="8">
    <location>
        <position position="43"/>
    </location>
</feature>
<comment type="catalytic activity">
    <reaction evidence="8">
        <text>(7R,8S)-7,8-diammoniononanoate + CO2 + ATP = (4R,5S)-dethiobiotin + ADP + phosphate + 3 H(+)</text>
        <dbReference type="Rhea" id="RHEA:15805"/>
        <dbReference type="ChEBI" id="CHEBI:15378"/>
        <dbReference type="ChEBI" id="CHEBI:16526"/>
        <dbReference type="ChEBI" id="CHEBI:30616"/>
        <dbReference type="ChEBI" id="CHEBI:43474"/>
        <dbReference type="ChEBI" id="CHEBI:149469"/>
        <dbReference type="ChEBI" id="CHEBI:149473"/>
        <dbReference type="ChEBI" id="CHEBI:456216"/>
        <dbReference type="EC" id="6.3.3.3"/>
    </reaction>
</comment>
<feature type="binding site" evidence="8">
    <location>
        <begin position="121"/>
        <end position="124"/>
    </location>
    <ligand>
        <name>ATP</name>
        <dbReference type="ChEBI" id="CHEBI:30616"/>
    </ligand>
</feature>
<dbReference type="GO" id="GO:0005829">
    <property type="term" value="C:cytosol"/>
    <property type="evidence" value="ECO:0007669"/>
    <property type="project" value="TreeGrafter"/>
</dbReference>
<dbReference type="Proteomes" id="UP000002372">
    <property type="component" value="Chromosome"/>
</dbReference>
<dbReference type="KEGG" id="thi:THI_2352"/>
<dbReference type="HOGENOM" id="CLU_072551_0_0_4"/>
<dbReference type="GO" id="GO:0009102">
    <property type="term" value="P:biotin biosynthetic process"/>
    <property type="evidence" value="ECO:0007669"/>
    <property type="project" value="UniProtKB-UniRule"/>
</dbReference>
<dbReference type="NCBIfam" id="TIGR00347">
    <property type="entry name" value="bioD"/>
    <property type="match status" value="1"/>
</dbReference>
<dbReference type="EC" id="6.3.3.3" evidence="8"/>
<sequence length="239" mass="25366">MMRSPPLRGCFVTGTDTEVGKTCVSTALLHWCAQQGWRSAGLKPVAAGTELINGAHINADVRALREASSIPLTDDEVGPYQFESACAPQVAASMEGRAIERTVILRAANDLAARAEVLIVEGVGGFRVPLGPDWDAADLAVELGLPVILVVGLRLGCINHALLTADVVRSRGLRLAGWVGNAIDPAMLWADATIASLRERLWQQHQANCVGIVPWLGDLSAAAVVAHLSDAELQRVFPI</sequence>
<comment type="similarity">
    <text evidence="8">Belongs to the dethiobiotin synthetase family.</text>
</comment>
<dbReference type="CDD" id="cd03109">
    <property type="entry name" value="DTBS"/>
    <property type="match status" value="1"/>
</dbReference>
<evidence type="ECO:0000313" key="12">
    <source>
        <dbReference type="Proteomes" id="UP000078599"/>
    </source>
</evidence>
<evidence type="ECO:0000256" key="1">
    <source>
        <dbReference type="ARBA" id="ARBA00022490"/>
    </source>
</evidence>
<keyword evidence="4 8" id="KW-0547">Nucleotide-binding</keyword>
<evidence type="ECO:0000256" key="4">
    <source>
        <dbReference type="ARBA" id="ARBA00022741"/>
    </source>
</evidence>
<dbReference type="EMBL" id="FP475956">
    <property type="protein sequence ID" value="CAZ88989.1"/>
    <property type="molecule type" value="Genomic_DNA"/>
</dbReference>
<organism evidence="9 11">
    <name type="scientific">Thiomonas arsenitoxydans (strain DSM 22701 / CIP 110005 / 3As)</name>
    <dbReference type="NCBI Taxonomy" id="426114"/>
    <lineage>
        <taxon>Bacteria</taxon>
        <taxon>Pseudomonadati</taxon>
        <taxon>Pseudomonadota</taxon>
        <taxon>Betaproteobacteria</taxon>
        <taxon>Burkholderiales</taxon>
        <taxon>Thiomonas</taxon>
    </lineage>
</organism>
<keyword evidence="12" id="KW-1185">Reference proteome</keyword>
<evidence type="ECO:0000256" key="5">
    <source>
        <dbReference type="ARBA" id="ARBA00022756"/>
    </source>
</evidence>
<reference evidence="10 12" key="3">
    <citation type="submission" date="2015-03" db="EMBL/GenBank/DDBJ databases">
        <authorList>
            <person name="Regsiter A."/>
            <person name="william w."/>
        </authorList>
    </citation>
    <scope>NUCLEOTIDE SEQUENCE [LARGE SCALE GENOMIC DNA]</scope>
    <source>
        <strain evidence="10 12">CB1</strain>
    </source>
</reference>
<dbReference type="FunFam" id="3.40.50.300:FF:000292">
    <property type="entry name" value="ATP-dependent dethiobiotin synthetase BioD"/>
    <property type="match status" value="1"/>
</dbReference>
<comment type="cofactor">
    <cofactor evidence="8">
        <name>Mg(2+)</name>
        <dbReference type="ChEBI" id="CHEBI:18420"/>
    </cofactor>
</comment>